<accession>A0A5D0CLU4</accession>
<dbReference type="EMBL" id="VSDO01000005">
    <property type="protein sequence ID" value="TYA11003.1"/>
    <property type="molecule type" value="Genomic_DNA"/>
</dbReference>
<dbReference type="Proteomes" id="UP000325218">
    <property type="component" value="Unassembled WGS sequence"/>
</dbReference>
<dbReference type="RefSeq" id="WP_148457216.1">
    <property type="nucleotide sequence ID" value="NZ_VSDO01000005.1"/>
</dbReference>
<keyword evidence="2" id="KW-1185">Reference proteome</keyword>
<protein>
    <submittedName>
        <fullName evidence="1">Uncharacterized protein</fullName>
    </submittedName>
</protein>
<dbReference type="OrthoDB" id="2665147at2"/>
<proteinExistence type="predicted"/>
<dbReference type="AlphaFoldDB" id="A0A5D0CLU4"/>
<reference evidence="1 2" key="1">
    <citation type="submission" date="2019-08" db="EMBL/GenBank/DDBJ databases">
        <title>Genome sequencing of Paenibacillus faecis DSM 23593(T).</title>
        <authorList>
            <person name="Kook J.-K."/>
            <person name="Park S.-N."/>
            <person name="Lim Y.K."/>
        </authorList>
    </citation>
    <scope>NUCLEOTIDE SEQUENCE [LARGE SCALE GENOMIC DNA]</scope>
    <source>
        <strain evidence="1 2">DSM 23593</strain>
    </source>
</reference>
<name>A0A5D0CLU4_9BACL</name>
<organism evidence="1 2">
    <name type="scientific">Paenibacillus faecis</name>
    <dbReference type="NCBI Taxonomy" id="862114"/>
    <lineage>
        <taxon>Bacteria</taxon>
        <taxon>Bacillati</taxon>
        <taxon>Bacillota</taxon>
        <taxon>Bacilli</taxon>
        <taxon>Bacillales</taxon>
        <taxon>Paenibacillaceae</taxon>
        <taxon>Paenibacillus</taxon>
    </lineage>
</organism>
<evidence type="ECO:0000313" key="2">
    <source>
        <dbReference type="Proteomes" id="UP000325218"/>
    </source>
</evidence>
<comment type="caution">
    <text evidence="1">The sequence shown here is derived from an EMBL/GenBank/DDBJ whole genome shotgun (WGS) entry which is preliminary data.</text>
</comment>
<gene>
    <name evidence="1" type="ORF">FRY98_24885</name>
</gene>
<evidence type="ECO:0000313" key="1">
    <source>
        <dbReference type="EMBL" id="TYA11003.1"/>
    </source>
</evidence>
<sequence length="123" mass="14036">MYYIKDAVFRRITEVEGTPCGEILVRPGAVDDPDLFVYVARSSGGQGGEYEIVRMIQSDADLETDWYDNNMHQAFEEVAEQDFCREGWPSPERQRAEFLQRLLADRAIKERLDDGLSPSISGE</sequence>